<proteinExistence type="predicted"/>
<accession>A0A0B6YG42</accession>
<reference evidence="1" key="1">
    <citation type="submission" date="2014-12" db="EMBL/GenBank/DDBJ databases">
        <title>Insight into the proteome of Arion vulgaris.</title>
        <authorList>
            <person name="Aradska J."/>
            <person name="Bulat T."/>
            <person name="Smidak R."/>
            <person name="Sarate P."/>
            <person name="Gangsoo J."/>
            <person name="Sialana F."/>
            <person name="Bilban M."/>
            <person name="Lubec G."/>
        </authorList>
    </citation>
    <scope>NUCLEOTIDE SEQUENCE</scope>
    <source>
        <tissue evidence="1">Skin</tissue>
    </source>
</reference>
<name>A0A0B6YG42_9EUPU</name>
<evidence type="ECO:0000313" key="1">
    <source>
        <dbReference type="EMBL" id="CEK54766.1"/>
    </source>
</evidence>
<organism evidence="1">
    <name type="scientific">Arion vulgaris</name>
    <dbReference type="NCBI Taxonomy" id="1028688"/>
    <lineage>
        <taxon>Eukaryota</taxon>
        <taxon>Metazoa</taxon>
        <taxon>Spiralia</taxon>
        <taxon>Lophotrochozoa</taxon>
        <taxon>Mollusca</taxon>
        <taxon>Gastropoda</taxon>
        <taxon>Heterobranchia</taxon>
        <taxon>Euthyneura</taxon>
        <taxon>Panpulmonata</taxon>
        <taxon>Eupulmonata</taxon>
        <taxon>Stylommatophora</taxon>
        <taxon>Helicina</taxon>
        <taxon>Arionoidea</taxon>
        <taxon>Arionidae</taxon>
        <taxon>Arion</taxon>
    </lineage>
</organism>
<sequence>MSNGRIPNDILYGQLATGTRQQVCTLLYFIDTCKHVLISFRIDNENWEWVAKDRQA</sequence>
<protein>
    <submittedName>
        <fullName evidence="1">Uncharacterized protein</fullName>
    </submittedName>
</protein>
<dbReference type="AlphaFoldDB" id="A0A0B6YG42"/>
<dbReference type="EMBL" id="HACG01007901">
    <property type="protein sequence ID" value="CEK54766.1"/>
    <property type="molecule type" value="Transcribed_RNA"/>
</dbReference>
<gene>
    <name evidence="1" type="primary">ORF23602</name>
</gene>